<feature type="domain" description="Type I restriction modification DNA specificity" evidence="4">
    <location>
        <begin position="4"/>
        <end position="176"/>
    </location>
</feature>
<protein>
    <submittedName>
        <fullName evidence="5">Restriction endonuclease subunit S</fullName>
        <ecNumber evidence="5">3.1.21.-</ecNumber>
    </submittedName>
</protein>
<dbReference type="GO" id="GO:0004519">
    <property type="term" value="F:endonuclease activity"/>
    <property type="evidence" value="ECO:0007669"/>
    <property type="project" value="UniProtKB-KW"/>
</dbReference>
<reference evidence="5" key="1">
    <citation type="journal article" date="2016" name="Sci. Rep.">
        <title>Evaluation of genetic diversity among strains of the human gut commensal Bifidobacterium adolescentis.</title>
        <authorList>
            <person name="Duranti S."/>
            <person name="Milani C."/>
            <person name="Lugli G.A."/>
            <person name="Mancabelli L."/>
            <person name="Turroni F."/>
            <person name="Ferrario C."/>
            <person name="Mangifesta M."/>
            <person name="Viappiani A."/>
            <person name="Sanchez B."/>
            <person name="Margolles A."/>
            <person name="van Sinderen D."/>
            <person name="Ventura M."/>
        </authorList>
    </citation>
    <scope>NUCLEOTIDE SEQUENCE</scope>
    <source>
        <strain evidence="5">703B</strain>
    </source>
</reference>
<dbReference type="Gene3D" id="3.90.220.20">
    <property type="entry name" value="DNA methylase specificity domains"/>
    <property type="match status" value="2"/>
</dbReference>
<gene>
    <name evidence="5" type="ORF">B0703_08365</name>
</gene>
<keyword evidence="3" id="KW-0238">DNA-binding</keyword>
<dbReference type="GO" id="GO:0009307">
    <property type="term" value="P:DNA restriction-modification system"/>
    <property type="evidence" value="ECO:0007669"/>
    <property type="project" value="UniProtKB-KW"/>
</dbReference>
<proteinExistence type="inferred from homology"/>
<dbReference type="InterPro" id="IPR000055">
    <property type="entry name" value="Restrct_endonuc_typeI_TRD"/>
</dbReference>
<dbReference type="InterPro" id="IPR052021">
    <property type="entry name" value="Type-I_RS_S_subunit"/>
</dbReference>
<keyword evidence="5" id="KW-0540">Nuclease</keyword>
<dbReference type="PANTHER" id="PTHR30408">
    <property type="entry name" value="TYPE-1 RESTRICTION ENZYME ECOKI SPECIFICITY PROTEIN"/>
    <property type="match status" value="1"/>
</dbReference>
<dbReference type="CDD" id="cd17246">
    <property type="entry name" value="RMtype1_S_SonII-TRD2-CR2_like"/>
    <property type="match status" value="1"/>
</dbReference>
<dbReference type="GO" id="GO:0016787">
    <property type="term" value="F:hydrolase activity"/>
    <property type="evidence" value="ECO:0007669"/>
    <property type="project" value="UniProtKB-KW"/>
</dbReference>
<organism evidence="5 6">
    <name type="scientific">Bifidobacterium adolescentis</name>
    <dbReference type="NCBI Taxonomy" id="1680"/>
    <lineage>
        <taxon>Bacteria</taxon>
        <taxon>Bacillati</taxon>
        <taxon>Actinomycetota</taxon>
        <taxon>Actinomycetes</taxon>
        <taxon>Bifidobacteriales</taxon>
        <taxon>Bifidobacteriaceae</taxon>
        <taxon>Bifidobacterium</taxon>
    </lineage>
</organism>
<dbReference type="RefSeq" id="WP_085346773.1">
    <property type="nucleotide sequence ID" value="NZ_CP133648.1"/>
</dbReference>
<evidence type="ECO:0000313" key="6">
    <source>
        <dbReference type="Proteomes" id="UP000193179"/>
    </source>
</evidence>
<dbReference type="GO" id="GO:0003677">
    <property type="term" value="F:DNA binding"/>
    <property type="evidence" value="ECO:0007669"/>
    <property type="project" value="UniProtKB-KW"/>
</dbReference>
<accession>A0AAF0VDG7</accession>
<dbReference type="AlphaFoldDB" id="A0AAF0VDG7"/>
<dbReference type="Proteomes" id="UP000193179">
    <property type="component" value="Chromosome"/>
</dbReference>
<dbReference type="CDD" id="cd17243">
    <property type="entry name" value="RMtype1_S_AchA6I-TRD2-CR2_like"/>
    <property type="match status" value="1"/>
</dbReference>
<dbReference type="InterPro" id="IPR044946">
    <property type="entry name" value="Restrct_endonuc_typeI_TRD_sf"/>
</dbReference>
<evidence type="ECO:0000256" key="3">
    <source>
        <dbReference type="ARBA" id="ARBA00023125"/>
    </source>
</evidence>
<sequence>MACEQMTLQDVCELIVDCPHTSAKDEGEGHPLIRTPNVGRGRLVLANVYRVSQDVYEKRVSRAVPRRGDLILAREAPAGNVAIIPSGIEVCLGQRTMLLRPDSSFAVPEYLNYYLNAPEQRDRMLRLANGATVSHINVADIRNMPVQLPSRVEQSKVAELLGIFDDKIKLNNQLNDYLANLLDAAFANSAKSGSKEFGLPEVVDILSGGTPKTKNAEYWEDGRIPFFTPGDVTNSVYTLTTEKHITDVGLDNCNSELYPVDTVFLTARGTVGKVAIAGRPMAMNQSCFAFRGKSIPQSVVFQIIKNAVKTLRAKANGATFAAINTRDLKIETVAVPCNKEIAHYDESASKWLDLIRTNEKENLQLSALRDILLPKLMSGEIDVSKVDLTQLTNNHLADC</sequence>
<dbReference type="EMBL" id="CP133648">
    <property type="protein sequence ID" value="WNE84994.1"/>
    <property type="molecule type" value="Genomic_DNA"/>
</dbReference>
<evidence type="ECO:0000256" key="1">
    <source>
        <dbReference type="ARBA" id="ARBA00010923"/>
    </source>
</evidence>
<evidence type="ECO:0000256" key="2">
    <source>
        <dbReference type="ARBA" id="ARBA00022747"/>
    </source>
</evidence>
<comment type="similarity">
    <text evidence="1">Belongs to the type-I restriction system S methylase family.</text>
</comment>
<keyword evidence="5" id="KW-0378">Hydrolase</keyword>
<dbReference type="PANTHER" id="PTHR30408:SF13">
    <property type="entry name" value="TYPE I RESTRICTION ENZYME HINDI SPECIFICITY SUBUNIT"/>
    <property type="match status" value="1"/>
</dbReference>
<reference evidence="5" key="2">
    <citation type="submission" date="2023-09" db="EMBL/GenBank/DDBJ databases">
        <title>Ecological and genomic based identification of the Bifidobacterium adolescentis prototype of the healthy human gut microbiota.</title>
        <authorList>
            <person name="Lugli G.A."/>
            <person name="Argentini C."/>
            <person name="Tarracchini C."/>
            <person name="Fontana F."/>
            <person name="Alessandri G."/>
            <person name="Mancabelli L."/>
            <person name="Milani C."/>
            <person name="Turroni F."/>
            <person name="Ventura M."/>
        </authorList>
    </citation>
    <scope>NUCLEOTIDE SEQUENCE</scope>
    <source>
        <strain evidence="5">703B</strain>
    </source>
</reference>
<dbReference type="REBASE" id="760265">
    <property type="entry name" value="S1.Bad703BORF8370P"/>
</dbReference>
<dbReference type="Pfam" id="PF01420">
    <property type="entry name" value="Methylase_S"/>
    <property type="match status" value="2"/>
</dbReference>
<keyword evidence="5" id="KW-0255">Endonuclease</keyword>
<dbReference type="SUPFAM" id="SSF116734">
    <property type="entry name" value="DNA methylase specificity domain"/>
    <property type="match status" value="2"/>
</dbReference>
<feature type="domain" description="Type I restriction modification DNA specificity" evidence="4">
    <location>
        <begin position="193"/>
        <end position="343"/>
    </location>
</feature>
<keyword evidence="2" id="KW-0680">Restriction system</keyword>
<name>A0AAF0VDG7_BIFAD</name>
<evidence type="ECO:0000313" key="5">
    <source>
        <dbReference type="EMBL" id="WNE84994.1"/>
    </source>
</evidence>
<evidence type="ECO:0000259" key="4">
    <source>
        <dbReference type="Pfam" id="PF01420"/>
    </source>
</evidence>
<dbReference type="EC" id="3.1.21.-" evidence="5"/>